<gene>
    <name evidence="1" type="ORF">A2U01_0018431</name>
</gene>
<proteinExistence type="predicted"/>
<feature type="non-terminal residue" evidence="1">
    <location>
        <position position="1"/>
    </location>
</feature>
<organism evidence="1 2">
    <name type="scientific">Trifolium medium</name>
    <dbReference type="NCBI Taxonomy" id="97028"/>
    <lineage>
        <taxon>Eukaryota</taxon>
        <taxon>Viridiplantae</taxon>
        <taxon>Streptophyta</taxon>
        <taxon>Embryophyta</taxon>
        <taxon>Tracheophyta</taxon>
        <taxon>Spermatophyta</taxon>
        <taxon>Magnoliopsida</taxon>
        <taxon>eudicotyledons</taxon>
        <taxon>Gunneridae</taxon>
        <taxon>Pentapetalae</taxon>
        <taxon>rosids</taxon>
        <taxon>fabids</taxon>
        <taxon>Fabales</taxon>
        <taxon>Fabaceae</taxon>
        <taxon>Papilionoideae</taxon>
        <taxon>50 kb inversion clade</taxon>
        <taxon>NPAAA clade</taxon>
        <taxon>Hologalegina</taxon>
        <taxon>IRL clade</taxon>
        <taxon>Trifolieae</taxon>
        <taxon>Trifolium</taxon>
    </lineage>
</organism>
<name>A0A392NC52_9FABA</name>
<dbReference type="Proteomes" id="UP000265520">
    <property type="component" value="Unassembled WGS sequence"/>
</dbReference>
<accession>A0A392NC52</accession>
<protein>
    <submittedName>
        <fullName evidence="1">Uncharacterized protein</fullName>
    </submittedName>
</protein>
<evidence type="ECO:0000313" key="2">
    <source>
        <dbReference type="Proteomes" id="UP000265520"/>
    </source>
</evidence>
<dbReference type="AlphaFoldDB" id="A0A392NC52"/>
<reference evidence="1 2" key="1">
    <citation type="journal article" date="2018" name="Front. Plant Sci.">
        <title>Red Clover (Trifolium pratense) and Zigzag Clover (T. medium) - A Picture of Genomic Similarities and Differences.</title>
        <authorList>
            <person name="Dluhosova J."/>
            <person name="Istvanek J."/>
            <person name="Nedelnik J."/>
            <person name="Repkova J."/>
        </authorList>
    </citation>
    <scope>NUCLEOTIDE SEQUENCE [LARGE SCALE GENOMIC DNA]</scope>
    <source>
        <strain evidence="2">cv. 10/8</strain>
        <tissue evidence="1">Leaf</tissue>
    </source>
</reference>
<keyword evidence="2" id="KW-1185">Reference proteome</keyword>
<sequence>GFVSKAQEPASGVTHLLIFEPLALLSCWDGIFVGCPSMGVLFQCCFSTVSAYPNVTALFDWFLFWIGLPLVAKGVTLS</sequence>
<dbReference type="EMBL" id="LXQA010034955">
    <property type="protein sequence ID" value="MCH97436.1"/>
    <property type="molecule type" value="Genomic_DNA"/>
</dbReference>
<comment type="caution">
    <text evidence="1">The sequence shown here is derived from an EMBL/GenBank/DDBJ whole genome shotgun (WGS) entry which is preliminary data.</text>
</comment>
<evidence type="ECO:0000313" key="1">
    <source>
        <dbReference type="EMBL" id="MCH97436.1"/>
    </source>
</evidence>